<evidence type="ECO:0000256" key="2">
    <source>
        <dbReference type="ARBA" id="ARBA00004651"/>
    </source>
</evidence>
<evidence type="ECO:0000313" key="22">
    <source>
        <dbReference type="EMBL" id="AMD20496.1"/>
    </source>
</evidence>
<dbReference type="Gene3D" id="3.40.50.80">
    <property type="entry name" value="Nucleotide-binding domain of ferredoxin-NADP reductase (FNR) module"/>
    <property type="match status" value="1"/>
</dbReference>
<dbReference type="GO" id="GO:0052851">
    <property type="term" value="F:ferric-chelate reductase (NADPH) activity"/>
    <property type="evidence" value="ECO:0007669"/>
    <property type="project" value="UniProtKB-EC"/>
</dbReference>
<feature type="chain" id="PRO_5007066928" description="ferric-chelate reductase (NADPH)" evidence="20">
    <location>
        <begin position="20"/>
        <end position="690"/>
    </location>
</feature>
<evidence type="ECO:0000259" key="21">
    <source>
        <dbReference type="PROSITE" id="PS51384"/>
    </source>
</evidence>
<evidence type="ECO:0000256" key="17">
    <source>
        <dbReference type="ARBA" id="ARBA00023136"/>
    </source>
</evidence>
<keyword evidence="15" id="KW-0408">Iron</keyword>
<dbReference type="GeneID" id="28723742"/>
<evidence type="ECO:0000256" key="11">
    <source>
        <dbReference type="ARBA" id="ARBA00022857"/>
    </source>
</evidence>
<evidence type="ECO:0000256" key="3">
    <source>
        <dbReference type="ARBA" id="ARBA00006278"/>
    </source>
</evidence>
<name>A0A0X8HS87_9SACH</name>
<dbReference type="OrthoDB" id="167398at2759"/>
<feature type="signal peptide" evidence="20">
    <location>
        <begin position="1"/>
        <end position="19"/>
    </location>
</feature>
<dbReference type="InterPro" id="IPR017927">
    <property type="entry name" value="FAD-bd_FR_type"/>
</dbReference>
<evidence type="ECO:0000256" key="20">
    <source>
        <dbReference type="SAM" id="SignalP"/>
    </source>
</evidence>
<accession>A0A0X8HS87</accession>
<evidence type="ECO:0000256" key="10">
    <source>
        <dbReference type="ARBA" id="ARBA00022827"/>
    </source>
</evidence>
<evidence type="ECO:0000256" key="12">
    <source>
        <dbReference type="ARBA" id="ARBA00022982"/>
    </source>
</evidence>
<feature type="transmembrane region" description="Helical" evidence="19">
    <location>
        <begin position="342"/>
        <end position="359"/>
    </location>
</feature>
<keyword evidence="14" id="KW-0560">Oxidoreductase</keyword>
<dbReference type="SUPFAM" id="SSF52343">
    <property type="entry name" value="Ferredoxin reductase-like, C-terminal NADP-linked domain"/>
    <property type="match status" value="1"/>
</dbReference>
<dbReference type="InterPro" id="IPR013121">
    <property type="entry name" value="Fe_red_NAD-bd_6"/>
</dbReference>
<evidence type="ECO:0000256" key="14">
    <source>
        <dbReference type="ARBA" id="ARBA00023002"/>
    </source>
</evidence>
<keyword evidence="23" id="KW-1185">Reference proteome</keyword>
<dbReference type="InterPro" id="IPR013112">
    <property type="entry name" value="FAD-bd_8"/>
</dbReference>
<feature type="transmembrane region" description="Helical" evidence="19">
    <location>
        <begin position="156"/>
        <end position="178"/>
    </location>
</feature>
<keyword evidence="12" id="KW-0249">Electron transport</keyword>
<keyword evidence="7" id="KW-0479">Metal-binding</keyword>
<gene>
    <name evidence="22" type="ORF">AW171_hschr42389</name>
</gene>
<keyword evidence="8" id="KW-0285">Flavoprotein</keyword>
<keyword evidence="20" id="KW-0732">Signal</keyword>
<keyword evidence="6" id="KW-1003">Cell membrane</keyword>
<comment type="cofactor">
    <cofactor evidence="1">
        <name>FAD</name>
        <dbReference type="ChEBI" id="CHEBI:57692"/>
    </cofactor>
</comment>
<dbReference type="GO" id="GO:0005886">
    <property type="term" value="C:plasma membrane"/>
    <property type="evidence" value="ECO:0007669"/>
    <property type="project" value="UniProtKB-SubCell"/>
</dbReference>
<dbReference type="PANTHER" id="PTHR32361:SF25">
    <property type="entry name" value="FERRIC_CUPRIC REDUCTASE TRANSMEMBRANE COMPONENT 1"/>
    <property type="match status" value="1"/>
</dbReference>
<evidence type="ECO:0000256" key="18">
    <source>
        <dbReference type="ARBA" id="ARBA00048483"/>
    </source>
</evidence>
<dbReference type="CDD" id="cd06186">
    <property type="entry name" value="NOX_Duox_like_FAD_NADP"/>
    <property type="match status" value="1"/>
</dbReference>
<dbReference type="Pfam" id="PF01794">
    <property type="entry name" value="Ferric_reduct"/>
    <property type="match status" value="1"/>
</dbReference>
<dbReference type="InterPro" id="IPR051410">
    <property type="entry name" value="Ferric/Cupric_Reductase"/>
</dbReference>
<keyword evidence="13 19" id="KW-1133">Transmembrane helix</keyword>
<protein>
    <recommendedName>
        <fullName evidence="4">ferric-chelate reductase (NADPH)</fullName>
        <ecNumber evidence="4">1.16.1.9</ecNumber>
    </recommendedName>
</protein>
<evidence type="ECO:0000256" key="8">
    <source>
        <dbReference type="ARBA" id="ARBA00022630"/>
    </source>
</evidence>
<feature type="transmembrane region" description="Helical" evidence="19">
    <location>
        <begin position="264"/>
        <end position="282"/>
    </location>
</feature>
<dbReference type="PANTHER" id="PTHR32361">
    <property type="entry name" value="FERRIC/CUPRIC REDUCTASE TRANSMEMBRANE COMPONENT"/>
    <property type="match status" value="1"/>
</dbReference>
<reference evidence="22 23" key="1">
    <citation type="submission" date="2016-01" db="EMBL/GenBank/DDBJ databases">
        <title>Genome sequence of the yeast Holleya sinecauda.</title>
        <authorList>
            <person name="Dietrich F.S."/>
        </authorList>
    </citation>
    <scope>NUCLEOTIDE SEQUENCE [LARGE SCALE GENOMIC DNA]</scope>
    <source>
        <strain evidence="22 23">ATCC 58844</strain>
    </source>
</reference>
<evidence type="ECO:0000256" key="1">
    <source>
        <dbReference type="ARBA" id="ARBA00001974"/>
    </source>
</evidence>
<keyword evidence="17 19" id="KW-0472">Membrane</keyword>
<dbReference type="EC" id="1.16.1.9" evidence="4"/>
<comment type="catalytic activity">
    <reaction evidence="18">
        <text>2 a Fe(II)-siderophore + NADP(+) + H(+) = 2 a Fe(III)-siderophore + NADPH</text>
        <dbReference type="Rhea" id="RHEA:28795"/>
        <dbReference type="Rhea" id="RHEA-COMP:11342"/>
        <dbReference type="Rhea" id="RHEA-COMP:11344"/>
        <dbReference type="ChEBI" id="CHEBI:15378"/>
        <dbReference type="ChEBI" id="CHEBI:29033"/>
        <dbReference type="ChEBI" id="CHEBI:29034"/>
        <dbReference type="ChEBI" id="CHEBI:57783"/>
        <dbReference type="ChEBI" id="CHEBI:58349"/>
        <dbReference type="EC" id="1.16.1.9"/>
    </reaction>
</comment>
<feature type="transmembrane region" description="Helical" evidence="19">
    <location>
        <begin position="302"/>
        <end position="322"/>
    </location>
</feature>
<dbReference type="InterPro" id="IPR017938">
    <property type="entry name" value="Riboflavin_synthase-like_b-brl"/>
</dbReference>
<evidence type="ECO:0000256" key="19">
    <source>
        <dbReference type="SAM" id="Phobius"/>
    </source>
</evidence>
<dbReference type="SFLD" id="SFLDS00052">
    <property type="entry name" value="Ferric_Reductase_Domain"/>
    <property type="match status" value="1"/>
</dbReference>
<dbReference type="SUPFAM" id="SSF63380">
    <property type="entry name" value="Riboflavin synthase domain-like"/>
    <property type="match status" value="1"/>
</dbReference>
<dbReference type="SFLD" id="SFLDG01168">
    <property type="entry name" value="Ferric_reductase_subgroup_(FRE"/>
    <property type="match status" value="1"/>
</dbReference>
<evidence type="ECO:0000256" key="15">
    <source>
        <dbReference type="ARBA" id="ARBA00023004"/>
    </source>
</evidence>
<organism evidence="22 23">
    <name type="scientific">Eremothecium sinecaudum</name>
    <dbReference type="NCBI Taxonomy" id="45286"/>
    <lineage>
        <taxon>Eukaryota</taxon>
        <taxon>Fungi</taxon>
        <taxon>Dikarya</taxon>
        <taxon>Ascomycota</taxon>
        <taxon>Saccharomycotina</taxon>
        <taxon>Saccharomycetes</taxon>
        <taxon>Saccharomycetales</taxon>
        <taxon>Saccharomycetaceae</taxon>
        <taxon>Eremothecium</taxon>
    </lineage>
</organism>
<dbReference type="InterPro" id="IPR013130">
    <property type="entry name" value="Fe3_Rdtase_TM_dom"/>
</dbReference>
<evidence type="ECO:0000256" key="7">
    <source>
        <dbReference type="ARBA" id="ARBA00022617"/>
    </source>
</evidence>
<keyword evidence="9 19" id="KW-0812">Transmembrane</keyword>
<dbReference type="Pfam" id="PF08030">
    <property type="entry name" value="NAD_binding_6"/>
    <property type="match status" value="1"/>
</dbReference>
<evidence type="ECO:0000256" key="16">
    <source>
        <dbReference type="ARBA" id="ARBA00023065"/>
    </source>
</evidence>
<keyword evidence="16" id="KW-0406">Ion transport</keyword>
<evidence type="ECO:0000313" key="23">
    <source>
        <dbReference type="Proteomes" id="UP000243052"/>
    </source>
</evidence>
<feature type="transmembrane region" description="Helical" evidence="19">
    <location>
        <begin position="224"/>
        <end position="244"/>
    </location>
</feature>
<dbReference type="RefSeq" id="XP_017987492.1">
    <property type="nucleotide sequence ID" value="XM_018131930.1"/>
</dbReference>
<dbReference type="PROSITE" id="PS51384">
    <property type="entry name" value="FAD_FR"/>
    <property type="match status" value="1"/>
</dbReference>
<dbReference type="Proteomes" id="UP000243052">
    <property type="component" value="Chromosome iv"/>
</dbReference>
<dbReference type="EMBL" id="CP014244">
    <property type="protein sequence ID" value="AMD20496.1"/>
    <property type="molecule type" value="Genomic_DNA"/>
</dbReference>
<keyword evidence="5" id="KW-0813">Transport</keyword>
<keyword evidence="10" id="KW-0274">FAD</keyword>
<keyword evidence="7" id="KW-0349">Heme</keyword>
<evidence type="ECO:0000256" key="13">
    <source>
        <dbReference type="ARBA" id="ARBA00022989"/>
    </source>
</evidence>
<comment type="subcellular location">
    <subcellularLocation>
        <location evidence="2">Cell membrane</location>
        <topology evidence="2">Multi-pass membrane protein</topology>
    </subcellularLocation>
</comment>
<evidence type="ECO:0000256" key="9">
    <source>
        <dbReference type="ARBA" id="ARBA00022692"/>
    </source>
</evidence>
<feature type="domain" description="FAD-binding FR-type" evidence="21">
    <location>
        <begin position="405"/>
        <end position="529"/>
    </location>
</feature>
<dbReference type="GO" id="GO:0006826">
    <property type="term" value="P:iron ion transport"/>
    <property type="evidence" value="ECO:0007669"/>
    <property type="project" value="UniProtKB-ARBA"/>
</dbReference>
<dbReference type="GO" id="GO:0015677">
    <property type="term" value="P:copper ion import"/>
    <property type="evidence" value="ECO:0007669"/>
    <property type="project" value="TreeGrafter"/>
</dbReference>
<evidence type="ECO:0000256" key="5">
    <source>
        <dbReference type="ARBA" id="ARBA00022448"/>
    </source>
</evidence>
<dbReference type="AlphaFoldDB" id="A0A0X8HS87"/>
<dbReference type="Pfam" id="PF08022">
    <property type="entry name" value="FAD_binding_8"/>
    <property type="match status" value="1"/>
</dbReference>
<evidence type="ECO:0000256" key="4">
    <source>
        <dbReference type="ARBA" id="ARBA00012668"/>
    </source>
</evidence>
<keyword evidence="11" id="KW-0521">NADP</keyword>
<dbReference type="GO" id="GO:0006879">
    <property type="term" value="P:intracellular iron ion homeostasis"/>
    <property type="evidence" value="ECO:0007669"/>
    <property type="project" value="TreeGrafter"/>
</dbReference>
<sequence>MKWGSWLFAFTCLAVYANALVLVDSTLASACIYYDKGFDWGCNSTGNGHKAYRCRCKNVNWLGTVTNCIYTTSNSTKAIDRALKHVARRCKEKGVGDYTLNDMKRIYENGTAYLRDPVPADRTDVVNTTLRVNATEFEWYYRQFQAFTSSVEKTEWLGRGLVFYWCAVVGIATLVNVLDKLFGLRLLNNNWIRKNILIPSIYKEYHERTYFFAKIIPLNFPTRLEWLVAATFVTLTVVFCVFGYEMELPHPYFTSRWFKDLSLVSYRTDILAISLFPIIFFFGIRNNPFLVLTGIPYRTFNFYHKCCSYVCCVLAIIHSVIWTVYSKSKEGGGYNAWWKDAYFQWGVFATVLISLLIAHSDKIIRSYSYEFFLVIHNLFAIFFIICMYFHLQSLGWLGWVWSMIGIFCFDRIARVCRIILCGGLQTATLTDVGNVVKVTFKKPRLFNYSPGTFVYMYFISAKDPWFYLFQSHPFTVLNTPFVEDGNVTVYFKPQKGITRHIMNRLLTSSKGSVQCNILVEGPYGTSLPQRYVPNDRFVGVAAGLGVTAVYTHFVNILEKNPEGNHVFYWLINDLAHLDWFSQELRFLCSKNCPVNILYTRGKVEDNESLSTELDLKKVANELSITNLPQRVDLRLLVSEETAISQKVLQDVTFIGCGSATFNDQLRYAIQNSISKNMNINVSLQEESFTW</sequence>
<evidence type="ECO:0000256" key="6">
    <source>
        <dbReference type="ARBA" id="ARBA00022475"/>
    </source>
</evidence>
<dbReference type="InterPro" id="IPR039261">
    <property type="entry name" value="FNR_nucleotide-bd"/>
</dbReference>
<proteinExistence type="inferred from homology"/>
<feature type="transmembrane region" description="Helical" evidence="19">
    <location>
        <begin position="371"/>
        <end position="390"/>
    </location>
</feature>
<comment type="similarity">
    <text evidence="3">Belongs to the ferric reductase (FRE) family.</text>
</comment>